<dbReference type="EMBL" id="ML120403">
    <property type="protein sequence ID" value="RPA97562.1"/>
    <property type="molecule type" value="Genomic_DNA"/>
</dbReference>
<organism evidence="2 3">
    <name type="scientific">Choiromyces venosus 120613-1</name>
    <dbReference type="NCBI Taxonomy" id="1336337"/>
    <lineage>
        <taxon>Eukaryota</taxon>
        <taxon>Fungi</taxon>
        <taxon>Dikarya</taxon>
        <taxon>Ascomycota</taxon>
        <taxon>Pezizomycotina</taxon>
        <taxon>Pezizomycetes</taxon>
        <taxon>Pezizales</taxon>
        <taxon>Tuberaceae</taxon>
        <taxon>Choiromyces</taxon>
    </lineage>
</organism>
<proteinExistence type="predicted"/>
<accession>A0A3N4JH13</accession>
<gene>
    <name evidence="2" type="ORF">L873DRAFT_1809625</name>
</gene>
<evidence type="ECO:0000313" key="2">
    <source>
        <dbReference type="EMBL" id="RPA97562.1"/>
    </source>
</evidence>
<keyword evidence="1" id="KW-1133">Transmembrane helix</keyword>
<evidence type="ECO:0000256" key="1">
    <source>
        <dbReference type="SAM" id="Phobius"/>
    </source>
</evidence>
<feature type="transmembrane region" description="Helical" evidence="1">
    <location>
        <begin position="35"/>
        <end position="52"/>
    </location>
</feature>
<reference evidence="2 3" key="1">
    <citation type="journal article" date="2018" name="Nat. Ecol. Evol.">
        <title>Pezizomycetes genomes reveal the molecular basis of ectomycorrhizal truffle lifestyle.</title>
        <authorList>
            <person name="Murat C."/>
            <person name="Payen T."/>
            <person name="Noel B."/>
            <person name="Kuo A."/>
            <person name="Morin E."/>
            <person name="Chen J."/>
            <person name="Kohler A."/>
            <person name="Krizsan K."/>
            <person name="Balestrini R."/>
            <person name="Da Silva C."/>
            <person name="Montanini B."/>
            <person name="Hainaut M."/>
            <person name="Levati E."/>
            <person name="Barry K.W."/>
            <person name="Belfiori B."/>
            <person name="Cichocki N."/>
            <person name="Clum A."/>
            <person name="Dockter R.B."/>
            <person name="Fauchery L."/>
            <person name="Guy J."/>
            <person name="Iotti M."/>
            <person name="Le Tacon F."/>
            <person name="Lindquist E.A."/>
            <person name="Lipzen A."/>
            <person name="Malagnac F."/>
            <person name="Mello A."/>
            <person name="Molinier V."/>
            <person name="Miyauchi S."/>
            <person name="Poulain J."/>
            <person name="Riccioni C."/>
            <person name="Rubini A."/>
            <person name="Sitrit Y."/>
            <person name="Splivallo R."/>
            <person name="Traeger S."/>
            <person name="Wang M."/>
            <person name="Zifcakova L."/>
            <person name="Wipf D."/>
            <person name="Zambonelli A."/>
            <person name="Paolocci F."/>
            <person name="Nowrousian M."/>
            <person name="Ottonello S."/>
            <person name="Baldrian P."/>
            <person name="Spatafora J.W."/>
            <person name="Henrissat B."/>
            <person name="Nagy L.G."/>
            <person name="Aury J.M."/>
            <person name="Wincker P."/>
            <person name="Grigoriev I.V."/>
            <person name="Bonfante P."/>
            <person name="Martin F.M."/>
        </authorList>
    </citation>
    <scope>NUCLEOTIDE SEQUENCE [LARGE SCALE GENOMIC DNA]</scope>
    <source>
        <strain evidence="2 3">120613-1</strain>
    </source>
</reference>
<evidence type="ECO:0000313" key="3">
    <source>
        <dbReference type="Proteomes" id="UP000276215"/>
    </source>
</evidence>
<dbReference type="Proteomes" id="UP000276215">
    <property type="component" value="Unassembled WGS sequence"/>
</dbReference>
<keyword evidence="1" id="KW-0472">Membrane</keyword>
<dbReference type="AlphaFoldDB" id="A0A3N4JH13"/>
<keyword evidence="1" id="KW-0812">Transmembrane</keyword>
<name>A0A3N4JH13_9PEZI</name>
<keyword evidence="3" id="KW-1185">Reference proteome</keyword>
<sequence length="57" mass="6955">MIQRKITSEAEEMDYLYIMVLRCWKLNFFTDLGNYYFAIFFSRISVLLELLYDTVNL</sequence>
<protein>
    <submittedName>
        <fullName evidence="2">Uncharacterized protein</fullName>
    </submittedName>
</protein>